<proteinExistence type="predicted"/>
<sequence>METWKKLMKGLTAGEYVSCTDAAIYLWYVSGKVVRQKGQVTKKPPCVTLVGYRATLNSLM</sequence>
<organism evidence="1 2">
    <name type="scientific">Lentilactobacillus raoultii</name>
    <dbReference type="NCBI Taxonomy" id="1987503"/>
    <lineage>
        <taxon>Bacteria</taxon>
        <taxon>Bacillati</taxon>
        <taxon>Bacillota</taxon>
        <taxon>Bacilli</taxon>
        <taxon>Lactobacillales</taxon>
        <taxon>Lactobacillaceae</taxon>
        <taxon>Lentilactobacillus</taxon>
    </lineage>
</organism>
<evidence type="ECO:0000313" key="1">
    <source>
        <dbReference type="EMBL" id="MFD1124799.1"/>
    </source>
</evidence>
<reference evidence="2" key="1">
    <citation type="journal article" date="2019" name="Int. J. Syst. Evol. Microbiol.">
        <title>The Global Catalogue of Microorganisms (GCM) 10K type strain sequencing project: providing services to taxonomists for standard genome sequencing and annotation.</title>
        <authorList>
            <consortium name="The Broad Institute Genomics Platform"/>
            <consortium name="The Broad Institute Genome Sequencing Center for Infectious Disease"/>
            <person name="Wu L."/>
            <person name="Ma J."/>
        </authorList>
    </citation>
    <scope>NUCLEOTIDE SEQUENCE [LARGE SCALE GENOMIC DNA]</scope>
    <source>
        <strain evidence="2">CCUG 71848</strain>
    </source>
</reference>
<gene>
    <name evidence="1" type="ORF">ACFQ22_05390</name>
</gene>
<name>A0ABW3PHE1_9LACO</name>
<dbReference type="Proteomes" id="UP001597156">
    <property type="component" value="Unassembled WGS sequence"/>
</dbReference>
<comment type="caution">
    <text evidence="1">The sequence shown here is derived from an EMBL/GenBank/DDBJ whole genome shotgun (WGS) entry which is preliminary data.</text>
</comment>
<dbReference type="RefSeq" id="WP_121977575.1">
    <property type="nucleotide sequence ID" value="NZ_JBHTLH010000015.1"/>
</dbReference>
<keyword evidence="2" id="KW-1185">Reference proteome</keyword>
<dbReference type="EMBL" id="JBHTLH010000015">
    <property type="protein sequence ID" value="MFD1124799.1"/>
    <property type="molecule type" value="Genomic_DNA"/>
</dbReference>
<evidence type="ECO:0000313" key="2">
    <source>
        <dbReference type="Proteomes" id="UP001597156"/>
    </source>
</evidence>
<accession>A0ABW3PHE1</accession>
<protein>
    <submittedName>
        <fullName evidence="1">Uncharacterized protein</fullName>
    </submittedName>
</protein>